<dbReference type="EMBL" id="FOPM01000026">
    <property type="protein sequence ID" value="SFH03864.1"/>
    <property type="molecule type" value="Genomic_DNA"/>
</dbReference>
<feature type="domain" description="GSCFA" evidence="1">
    <location>
        <begin position="46"/>
        <end position="311"/>
    </location>
</feature>
<reference evidence="3" key="1">
    <citation type="submission" date="2016-10" db="EMBL/GenBank/DDBJ databases">
        <authorList>
            <person name="Varghese N."/>
            <person name="Submissions S."/>
        </authorList>
    </citation>
    <scope>NUCLEOTIDE SEQUENCE [LARGE SCALE GENOMIC DNA]</scope>
    <source>
        <strain evidence="3">Gh-105</strain>
    </source>
</reference>
<accession>A0A1I2WRA3</accession>
<name>A0A1I2WRA3_9HYPH</name>
<dbReference type="STRING" id="582675.SAMN05192565_12639"/>
<sequence length="623" mass="67667">MTLPPGAHPYAALPDRAFWSRAFDGRAPRDLLDPKHGPLIPAGAPIVSVGSCFAGNLVPFLERAGLPYLRTEPLADWLRITPEALGYARYSAAYGNVYTARQLLQLLRRACGTFTPVEDRWCEADRVVDPFRPGLRYTARTEREFTALTAQHLRLTREAFARAGVVIVTLGLNEAWTAHDGAVFPACPGTVAGRFDPARHRFVEFTCAEVTADLAAFVTELRALNAGVRVILTVSPVPLVATVGGRHVLEATTHAKAVLRVAAGDVARTLPEVIYFPAYEIVTGPQAADGFFAPDRRSVSPQGVRAVMRVFLAACGRDLPEDTDVISPASLSEAARLSHAITQAECEEEMAERPAAALPLPSHETETMPHDAPDPDTAARMAALAAEHGPLPADFDGATYIGLHPDLAALFTNAWQGDLHYLEHGRREGRIYPSNVTRAETKVAQARRIALVLDGLDGAGKSSIARRVADAIGGRVLHPYDGNGPLLVWLARTGQHALADSIAHAAVAMAMDAVPDGVPIVFDRHWFTASQLLSSLYRPGWEPRPFTLLCWADRETTVARMIARGEDRDALEMTEDRVETYRRLAAELDVPLLDTSRTTPEEATERVLALMTARGILPWRGAA</sequence>
<dbReference type="Pfam" id="PF08885">
    <property type="entry name" value="GSCFA"/>
    <property type="match status" value="1"/>
</dbReference>
<evidence type="ECO:0000313" key="3">
    <source>
        <dbReference type="Proteomes" id="UP000199229"/>
    </source>
</evidence>
<protein>
    <submittedName>
        <fullName evidence="2">Thymidylate kinase</fullName>
    </submittedName>
</protein>
<dbReference type="GO" id="GO:0016301">
    <property type="term" value="F:kinase activity"/>
    <property type="evidence" value="ECO:0007669"/>
    <property type="project" value="UniProtKB-KW"/>
</dbReference>
<dbReference type="AlphaFoldDB" id="A0A1I2WRA3"/>
<dbReference type="OrthoDB" id="369216at2"/>
<keyword evidence="2" id="KW-0808">Transferase</keyword>
<organism evidence="2 3">
    <name type="scientific">Methylobacterium gossipiicola</name>
    <dbReference type="NCBI Taxonomy" id="582675"/>
    <lineage>
        <taxon>Bacteria</taxon>
        <taxon>Pseudomonadati</taxon>
        <taxon>Pseudomonadota</taxon>
        <taxon>Alphaproteobacteria</taxon>
        <taxon>Hyphomicrobiales</taxon>
        <taxon>Methylobacteriaceae</taxon>
        <taxon>Methylobacterium</taxon>
    </lineage>
</organism>
<gene>
    <name evidence="2" type="ORF">SAMN05192565_12639</name>
</gene>
<dbReference type="RefSeq" id="WP_091974538.1">
    <property type="nucleotide sequence ID" value="NZ_FOPM01000026.1"/>
</dbReference>
<dbReference type="InterPro" id="IPR014982">
    <property type="entry name" value="GSCFA"/>
</dbReference>
<dbReference type="SUPFAM" id="SSF52266">
    <property type="entry name" value="SGNH hydrolase"/>
    <property type="match status" value="1"/>
</dbReference>
<dbReference type="Proteomes" id="UP000199229">
    <property type="component" value="Unassembled WGS sequence"/>
</dbReference>
<dbReference type="SUPFAM" id="SSF52540">
    <property type="entry name" value="P-loop containing nucleoside triphosphate hydrolases"/>
    <property type="match status" value="1"/>
</dbReference>
<proteinExistence type="predicted"/>
<dbReference type="InterPro" id="IPR027417">
    <property type="entry name" value="P-loop_NTPase"/>
</dbReference>
<keyword evidence="2" id="KW-0418">Kinase</keyword>
<evidence type="ECO:0000313" key="2">
    <source>
        <dbReference type="EMBL" id="SFH03864.1"/>
    </source>
</evidence>
<dbReference type="Gene3D" id="3.40.50.300">
    <property type="entry name" value="P-loop containing nucleotide triphosphate hydrolases"/>
    <property type="match status" value="1"/>
</dbReference>
<keyword evidence="3" id="KW-1185">Reference proteome</keyword>
<evidence type="ECO:0000259" key="1">
    <source>
        <dbReference type="Pfam" id="PF08885"/>
    </source>
</evidence>